<dbReference type="SUPFAM" id="SSF63829">
    <property type="entry name" value="Calcium-dependent phosphotriesterase"/>
    <property type="match status" value="1"/>
</dbReference>
<protein>
    <submittedName>
        <fullName evidence="3">Gluconolactonase</fullName>
        <ecNumber evidence="3">3.1.1.17</ecNumber>
    </submittedName>
</protein>
<reference evidence="3 4" key="1">
    <citation type="submission" date="2019-05" db="EMBL/GenBank/DDBJ databases">
        <authorList>
            <consortium name="Pathogen Informatics"/>
        </authorList>
    </citation>
    <scope>NUCLEOTIDE SEQUENCE [LARGE SCALE GENOMIC DNA]</scope>
    <source>
        <strain evidence="3 4">NCTC11429</strain>
    </source>
</reference>
<dbReference type="InterPro" id="IPR011042">
    <property type="entry name" value="6-blade_b-propeller_TolB-like"/>
</dbReference>
<dbReference type="PANTHER" id="PTHR47572">
    <property type="entry name" value="LIPOPROTEIN-RELATED"/>
    <property type="match status" value="1"/>
</dbReference>
<dbReference type="Gene3D" id="2.120.10.30">
    <property type="entry name" value="TolB, C-terminal domain"/>
    <property type="match status" value="1"/>
</dbReference>
<dbReference type="AlphaFoldDB" id="A0A4U9VUF5"/>
<evidence type="ECO:0000256" key="1">
    <source>
        <dbReference type="ARBA" id="ARBA00022801"/>
    </source>
</evidence>
<dbReference type="GO" id="GO:0004341">
    <property type="term" value="F:gluconolactonase activity"/>
    <property type="evidence" value="ECO:0007669"/>
    <property type="project" value="UniProtKB-EC"/>
</dbReference>
<evidence type="ECO:0000313" key="4">
    <source>
        <dbReference type="Proteomes" id="UP000308196"/>
    </source>
</evidence>
<dbReference type="GeneID" id="78464883"/>
<dbReference type="EC" id="3.1.1.17" evidence="3"/>
<evidence type="ECO:0000313" key="3">
    <source>
        <dbReference type="EMBL" id="VTR51165.1"/>
    </source>
</evidence>
<proteinExistence type="predicted"/>
<dbReference type="PANTHER" id="PTHR47572:SF4">
    <property type="entry name" value="LACTONASE DRP35"/>
    <property type="match status" value="1"/>
</dbReference>
<dbReference type="Pfam" id="PF08450">
    <property type="entry name" value="SGL"/>
    <property type="match status" value="1"/>
</dbReference>
<sequence length="302" mass="33693">MSHSVNCSKYCLTLLLLLILLLKGLDVRAQLFSQDSLKLISRQFAFTEGPAVDKEGNIYFTDQPNNKIWKYSTAGELSLFKDAAGRANGLYFDHHGQLLACADEKNEIWSISKDGKVTVLLSNVDGKKLNGPNDLWVDKNGGIYFTDPYYQRDYWCRKKPEMKGQNVYYLPPGKGKRAKVVADDVTKPNGIIGSADGKYLFVADIERNKIYRYNIESDGELSGQTSVIDQGSDGMTLDNQGNIYLTGKGVSIYSPKGVLIGHIEINEPWTANVCFGGKERTDLFITASTAIYRLPMYTKGHE</sequence>
<accession>A0A4U9VUF5</accession>
<keyword evidence="1 3" id="KW-0378">Hydrolase</keyword>
<dbReference type="InterPro" id="IPR013658">
    <property type="entry name" value="SGL"/>
</dbReference>
<dbReference type="InterPro" id="IPR051262">
    <property type="entry name" value="SMP-30/CGR1_Lactonase"/>
</dbReference>
<name>A0A4U9VUF5_9SPHI</name>
<gene>
    <name evidence="3" type="primary">gnl_2</name>
    <name evidence="3" type="ORF">NCTC11429_04279</name>
</gene>
<dbReference type="Proteomes" id="UP000308196">
    <property type="component" value="Chromosome"/>
</dbReference>
<dbReference type="RefSeq" id="WP_028069657.1">
    <property type="nucleotide sequence ID" value="NZ_JBPFQZ010000002.1"/>
</dbReference>
<evidence type="ECO:0000259" key="2">
    <source>
        <dbReference type="Pfam" id="PF08450"/>
    </source>
</evidence>
<feature type="domain" description="SMP-30/Gluconolactonase/LRE-like region" evidence="2">
    <location>
        <begin position="46"/>
        <end position="288"/>
    </location>
</feature>
<organism evidence="3 4">
    <name type="scientific">Sphingobacterium thalpophilum</name>
    <dbReference type="NCBI Taxonomy" id="259"/>
    <lineage>
        <taxon>Bacteria</taxon>
        <taxon>Pseudomonadati</taxon>
        <taxon>Bacteroidota</taxon>
        <taxon>Sphingobacteriia</taxon>
        <taxon>Sphingobacteriales</taxon>
        <taxon>Sphingobacteriaceae</taxon>
        <taxon>Sphingobacterium</taxon>
    </lineage>
</organism>
<dbReference type="KEGG" id="stha:NCTC11429_04279"/>
<dbReference type="STRING" id="1123265.GCA_000686625_02523"/>
<dbReference type="EMBL" id="LR590484">
    <property type="protein sequence ID" value="VTR51165.1"/>
    <property type="molecule type" value="Genomic_DNA"/>
</dbReference>